<name>A0A4Q8B7Q7_9ACTN</name>
<reference evidence="1 2" key="1">
    <citation type="submission" date="2019-02" db="EMBL/GenBank/DDBJ databases">
        <title>Sequencing the genomes of 1000 actinobacteria strains.</title>
        <authorList>
            <person name="Klenk H.-P."/>
        </authorList>
    </citation>
    <scope>NUCLEOTIDE SEQUENCE [LARGE SCALE GENOMIC DNA]</scope>
    <source>
        <strain evidence="1 2">DSM 45612</strain>
    </source>
</reference>
<dbReference type="AlphaFoldDB" id="A0A4Q8B7Q7"/>
<dbReference type="OrthoDB" id="8438314at2"/>
<dbReference type="EMBL" id="SHLD01000001">
    <property type="protein sequence ID" value="RZU73478.1"/>
    <property type="molecule type" value="Genomic_DNA"/>
</dbReference>
<protein>
    <recommendedName>
        <fullName evidence="3">HTH cro/C1-type domain-containing protein</fullName>
    </recommendedName>
</protein>
<dbReference type="GO" id="GO:0003677">
    <property type="term" value="F:DNA binding"/>
    <property type="evidence" value="ECO:0007669"/>
    <property type="project" value="InterPro"/>
</dbReference>
<dbReference type="SUPFAM" id="SSF56024">
    <property type="entry name" value="Phospholipase D/nuclease"/>
    <property type="match status" value="1"/>
</dbReference>
<evidence type="ECO:0008006" key="3">
    <source>
        <dbReference type="Google" id="ProtNLM"/>
    </source>
</evidence>
<organism evidence="1 2">
    <name type="scientific">Micromonospora kangleipakensis</name>
    <dbReference type="NCBI Taxonomy" id="1077942"/>
    <lineage>
        <taxon>Bacteria</taxon>
        <taxon>Bacillati</taxon>
        <taxon>Actinomycetota</taxon>
        <taxon>Actinomycetes</taxon>
        <taxon>Micromonosporales</taxon>
        <taxon>Micromonosporaceae</taxon>
        <taxon>Micromonospora</taxon>
    </lineage>
</organism>
<dbReference type="CDD" id="cd00093">
    <property type="entry name" value="HTH_XRE"/>
    <property type="match status" value="1"/>
</dbReference>
<dbReference type="Gene3D" id="1.10.260.40">
    <property type="entry name" value="lambda repressor-like DNA-binding domains"/>
    <property type="match status" value="1"/>
</dbReference>
<dbReference type="Gene3D" id="3.30.870.10">
    <property type="entry name" value="Endonuclease Chain A"/>
    <property type="match status" value="1"/>
</dbReference>
<sequence>MPNDRLRDAILRNGMTPALIAEKIGVDPKTVERWITQDRTPYPRHRHAIAAVVRESESYLWPGAVTPEKASRLGQNEVVQLYSRRSSVPYELWRRMIDMAQERIDILAYAGLFLVEQDPRLIDTLRQKALDGVSIRILLGDPDRPAIERKSVEEGAPGVMAAKIRQVRQYYDRLEGTQGVEVRYHDTTLYNSIYRFDDEMLVNMHVLGFPAPHAPVMHLRRLSGGDLFSTYADSFDRAVMVSYPIGREEVAA</sequence>
<dbReference type="InterPro" id="IPR001387">
    <property type="entry name" value="Cro/C1-type_HTH"/>
</dbReference>
<evidence type="ECO:0000313" key="2">
    <source>
        <dbReference type="Proteomes" id="UP000294114"/>
    </source>
</evidence>
<accession>A0A4Q8B7Q7</accession>
<gene>
    <name evidence="1" type="ORF">EV384_1883</name>
</gene>
<comment type="caution">
    <text evidence="1">The sequence shown here is derived from an EMBL/GenBank/DDBJ whole genome shotgun (WGS) entry which is preliminary data.</text>
</comment>
<dbReference type="InterPro" id="IPR010982">
    <property type="entry name" value="Lambda_DNA-bd_dom_sf"/>
</dbReference>
<dbReference type="Proteomes" id="UP000294114">
    <property type="component" value="Unassembled WGS sequence"/>
</dbReference>
<keyword evidence="2" id="KW-1185">Reference proteome</keyword>
<evidence type="ECO:0000313" key="1">
    <source>
        <dbReference type="EMBL" id="RZU73478.1"/>
    </source>
</evidence>
<dbReference type="RefSeq" id="WP_130332020.1">
    <property type="nucleotide sequence ID" value="NZ_SHLD01000001.1"/>
</dbReference>
<proteinExistence type="predicted"/>
<dbReference type="SUPFAM" id="SSF47413">
    <property type="entry name" value="lambda repressor-like DNA-binding domains"/>
    <property type="match status" value="1"/>
</dbReference>